<dbReference type="GO" id="GO:0020037">
    <property type="term" value="F:heme binding"/>
    <property type="evidence" value="ECO:0007669"/>
    <property type="project" value="InterPro"/>
</dbReference>
<dbReference type="GO" id="GO:0019825">
    <property type="term" value="F:oxygen binding"/>
    <property type="evidence" value="ECO:0007669"/>
    <property type="project" value="InterPro"/>
</dbReference>
<evidence type="ECO:0000313" key="2">
    <source>
        <dbReference type="EMBL" id="KAH8009123.1"/>
    </source>
</evidence>
<keyword evidence="3" id="KW-1185">Reference proteome</keyword>
<feature type="domain" description="Globin" evidence="1">
    <location>
        <begin position="19"/>
        <end position="102"/>
    </location>
</feature>
<protein>
    <recommendedName>
        <fullName evidence="1">Globin domain-containing protein</fullName>
    </recommendedName>
</protein>
<reference evidence="2" key="1">
    <citation type="journal article" date="2020" name="Cell">
        <title>Large-Scale Comparative Analyses of Tick Genomes Elucidate Their Genetic Diversity and Vector Capacities.</title>
        <authorList>
            <consortium name="Tick Genome and Microbiome Consortium (TIGMIC)"/>
            <person name="Jia N."/>
            <person name="Wang J."/>
            <person name="Shi W."/>
            <person name="Du L."/>
            <person name="Sun Y."/>
            <person name="Zhan W."/>
            <person name="Jiang J.F."/>
            <person name="Wang Q."/>
            <person name="Zhang B."/>
            <person name="Ji P."/>
            <person name="Bell-Sakyi L."/>
            <person name="Cui X.M."/>
            <person name="Yuan T.T."/>
            <person name="Jiang B.G."/>
            <person name="Yang W.F."/>
            <person name="Lam T.T."/>
            <person name="Chang Q.C."/>
            <person name="Ding S.J."/>
            <person name="Wang X.J."/>
            <person name="Zhu J.G."/>
            <person name="Ruan X.D."/>
            <person name="Zhao L."/>
            <person name="Wei J.T."/>
            <person name="Ye R.Z."/>
            <person name="Que T.C."/>
            <person name="Du C.H."/>
            <person name="Zhou Y.H."/>
            <person name="Cheng J.X."/>
            <person name="Dai P.F."/>
            <person name="Guo W.B."/>
            <person name="Han X.H."/>
            <person name="Huang E.J."/>
            <person name="Li L.F."/>
            <person name="Wei W."/>
            <person name="Gao Y.C."/>
            <person name="Liu J.Z."/>
            <person name="Shao H.Z."/>
            <person name="Wang X."/>
            <person name="Wang C.C."/>
            <person name="Yang T.C."/>
            <person name="Huo Q.B."/>
            <person name="Li W."/>
            <person name="Chen H.Y."/>
            <person name="Chen S.E."/>
            <person name="Zhou L.G."/>
            <person name="Ni X.B."/>
            <person name="Tian J.H."/>
            <person name="Sheng Y."/>
            <person name="Liu T."/>
            <person name="Pan Y.S."/>
            <person name="Xia L.Y."/>
            <person name="Li J."/>
            <person name="Zhao F."/>
            <person name="Cao W.C."/>
        </authorList>
    </citation>
    <scope>NUCLEOTIDE SEQUENCE</scope>
    <source>
        <strain evidence="2">Rmic-2018</strain>
    </source>
</reference>
<evidence type="ECO:0000313" key="3">
    <source>
        <dbReference type="Proteomes" id="UP000821866"/>
    </source>
</evidence>
<comment type="caution">
    <text evidence="2">The sequence shown here is derived from an EMBL/GenBank/DDBJ whole genome shotgun (WGS) entry which is preliminary data.</text>
</comment>
<evidence type="ECO:0000259" key="1">
    <source>
        <dbReference type="PROSITE" id="PS01033"/>
    </source>
</evidence>
<gene>
    <name evidence="2" type="ORF">HPB51_010660</name>
</gene>
<dbReference type="InterPro" id="IPR000971">
    <property type="entry name" value="Globin"/>
</dbReference>
<dbReference type="Proteomes" id="UP000821866">
    <property type="component" value="Chromosome 9"/>
</dbReference>
<dbReference type="CDD" id="cd01040">
    <property type="entry name" value="Mb-like"/>
    <property type="match status" value="1"/>
</dbReference>
<accession>A0A9J6D4V8</accession>
<dbReference type="Gene3D" id="1.10.490.10">
    <property type="entry name" value="Globins"/>
    <property type="match status" value="1"/>
</dbReference>
<reference evidence="2" key="2">
    <citation type="submission" date="2021-09" db="EMBL/GenBank/DDBJ databases">
        <authorList>
            <person name="Jia N."/>
            <person name="Wang J."/>
            <person name="Shi W."/>
            <person name="Du L."/>
            <person name="Sun Y."/>
            <person name="Zhan W."/>
            <person name="Jiang J."/>
            <person name="Wang Q."/>
            <person name="Zhang B."/>
            <person name="Ji P."/>
            <person name="Sakyi L.B."/>
            <person name="Cui X."/>
            <person name="Yuan T."/>
            <person name="Jiang B."/>
            <person name="Yang W."/>
            <person name="Lam T.T.-Y."/>
            <person name="Chang Q."/>
            <person name="Ding S."/>
            <person name="Wang X."/>
            <person name="Zhu J."/>
            <person name="Ruan X."/>
            <person name="Zhao L."/>
            <person name="Wei J."/>
            <person name="Que T."/>
            <person name="Du C."/>
            <person name="Cheng J."/>
            <person name="Dai P."/>
            <person name="Han X."/>
            <person name="Huang E."/>
            <person name="Gao Y."/>
            <person name="Liu J."/>
            <person name="Shao H."/>
            <person name="Ye R."/>
            <person name="Li L."/>
            <person name="Wei W."/>
            <person name="Wang X."/>
            <person name="Wang C."/>
            <person name="Huo Q."/>
            <person name="Li W."/>
            <person name="Guo W."/>
            <person name="Chen H."/>
            <person name="Chen S."/>
            <person name="Zhou L."/>
            <person name="Zhou L."/>
            <person name="Ni X."/>
            <person name="Tian J."/>
            <person name="Zhou Y."/>
            <person name="Sheng Y."/>
            <person name="Liu T."/>
            <person name="Pan Y."/>
            <person name="Xia L."/>
            <person name="Li J."/>
            <person name="Zhao F."/>
            <person name="Cao W."/>
        </authorList>
    </citation>
    <scope>NUCLEOTIDE SEQUENCE</scope>
    <source>
        <strain evidence="2">Rmic-2018</strain>
        <tissue evidence="2">Larvae</tissue>
    </source>
</reference>
<proteinExistence type="predicted"/>
<name>A0A9J6D4V8_RHIMP</name>
<dbReference type="InterPro" id="IPR044399">
    <property type="entry name" value="Mb-like_M"/>
</dbReference>
<dbReference type="InterPro" id="IPR009050">
    <property type="entry name" value="Globin-like_sf"/>
</dbReference>
<sequence>MGKTTSRFRRKEEPSDATGLTPREKMVVRSVWSAFCKEHQDYGVLLFNAYFLKYPDNIKLFKHFKGKSLRTLATDHEFRWVQAGSRRCCSVIRVKLETKSVF</sequence>
<organism evidence="2 3">
    <name type="scientific">Rhipicephalus microplus</name>
    <name type="common">Cattle tick</name>
    <name type="synonym">Boophilus microplus</name>
    <dbReference type="NCBI Taxonomy" id="6941"/>
    <lineage>
        <taxon>Eukaryota</taxon>
        <taxon>Metazoa</taxon>
        <taxon>Ecdysozoa</taxon>
        <taxon>Arthropoda</taxon>
        <taxon>Chelicerata</taxon>
        <taxon>Arachnida</taxon>
        <taxon>Acari</taxon>
        <taxon>Parasitiformes</taxon>
        <taxon>Ixodida</taxon>
        <taxon>Ixodoidea</taxon>
        <taxon>Ixodidae</taxon>
        <taxon>Rhipicephalinae</taxon>
        <taxon>Rhipicephalus</taxon>
        <taxon>Boophilus</taxon>
    </lineage>
</organism>
<dbReference type="AlphaFoldDB" id="A0A9J6D4V8"/>
<dbReference type="EMBL" id="JABSTU010000011">
    <property type="protein sequence ID" value="KAH8009123.1"/>
    <property type="molecule type" value="Genomic_DNA"/>
</dbReference>
<dbReference type="SUPFAM" id="SSF46458">
    <property type="entry name" value="Globin-like"/>
    <property type="match status" value="1"/>
</dbReference>
<dbReference type="PROSITE" id="PS01033">
    <property type="entry name" value="GLOBIN"/>
    <property type="match status" value="1"/>
</dbReference>
<dbReference type="InterPro" id="IPR012292">
    <property type="entry name" value="Globin/Proto"/>
</dbReference>